<dbReference type="Gene3D" id="3.30.450.90">
    <property type="match status" value="1"/>
</dbReference>
<dbReference type="EMBL" id="PFBO01000076">
    <property type="protein sequence ID" value="PIT90426.1"/>
    <property type="molecule type" value="Genomic_DNA"/>
</dbReference>
<dbReference type="GO" id="GO:0016887">
    <property type="term" value="F:ATP hydrolysis activity"/>
    <property type="evidence" value="ECO:0007669"/>
    <property type="project" value="InterPro"/>
</dbReference>
<dbReference type="AlphaFoldDB" id="A0A2M6WCC0"/>
<proteinExistence type="inferred from homology"/>
<comment type="similarity">
    <text evidence="1">Belongs to the GSP E family.</text>
</comment>
<dbReference type="Pfam" id="PF00437">
    <property type="entry name" value="T2SSE"/>
    <property type="match status" value="1"/>
</dbReference>
<dbReference type="Proteomes" id="UP000230543">
    <property type="component" value="Unassembled WGS sequence"/>
</dbReference>
<protein>
    <recommendedName>
        <fullName evidence="2">Bacterial type II secretion system protein E domain-containing protein</fullName>
    </recommendedName>
</protein>
<gene>
    <name evidence="3" type="ORF">COU22_02250</name>
</gene>
<feature type="non-terminal residue" evidence="3">
    <location>
        <position position="336"/>
    </location>
</feature>
<comment type="caution">
    <text evidence="3">The sequence shown here is derived from an EMBL/GenBank/DDBJ whole genome shotgun (WGS) entry which is preliminary data.</text>
</comment>
<dbReference type="PANTHER" id="PTHR30486:SF16">
    <property type="entry name" value="TWITCHING MOTILITY PROTEIN PILT"/>
    <property type="match status" value="1"/>
</dbReference>
<organism evidence="3 4">
    <name type="scientific">Candidatus Komeilibacteria bacterium CG10_big_fil_rev_8_21_14_0_10_41_13</name>
    <dbReference type="NCBI Taxonomy" id="1974476"/>
    <lineage>
        <taxon>Bacteria</taxon>
        <taxon>Candidatus Komeiliibacteriota</taxon>
    </lineage>
</organism>
<evidence type="ECO:0000256" key="1">
    <source>
        <dbReference type="ARBA" id="ARBA00006611"/>
    </source>
</evidence>
<dbReference type="InterPro" id="IPR050921">
    <property type="entry name" value="T4SS_GSP_E_ATPase"/>
</dbReference>
<dbReference type="Gene3D" id="3.40.50.300">
    <property type="entry name" value="P-loop containing nucleotide triphosphate hydrolases"/>
    <property type="match status" value="1"/>
</dbReference>
<dbReference type="InterPro" id="IPR027417">
    <property type="entry name" value="P-loop_NTPase"/>
</dbReference>
<sequence>MSSTDTITINRILNTVAERQATDVHFVVGNYPFIRVKGKLVPLDQEELITPETMESIISFFVSEEKKEEFETKKDLKYIYDWLSKARFRVHAFQQKGYFSISLKLVPSKIYNLADLGLPKIINDFLKVSSGLVLITGPFNSGRSTTLASMIQTINQTQSKHILYLEEPIEHLFVNDKSVIEQREVGQDVDSFAEGLRSAKDEDVDIVAVSKVEGPEVIELLLELAESGRLVIALMDNYSAITALEEIVSEFTDAKVDWSKNILSELLVGVIDQRLIPTIDGDMVLAVGILTLSPSSKALIKEGRFSNLESIIQTSKAEGMISLQRAIYELAQKGKI</sequence>
<evidence type="ECO:0000259" key="2">
    <source>
        <dbReference type="Pfam" id="PF00437"/>
    </source>
</evidence>
<feature type="domain" description="Bacterial type II secretion system protein E" evidence="2">
    <location>
        <begin position="113"/>
        <end position="280"/>
    </location>
</feature>
<accession>A0A2M6WCC0</accession>
<dbReference type="InterPro" id="IPR001482">
    <property type="entry name" value="T2SS/T4SS_dom"/>
</dbReference>
<dbReference type="SUPFAM" id="SSF52540">
    <property type="entry name" value="P-loop containing nucleoside triphosphate hydrolases"/>
    <property type="match status" value="1"/>
</dbReference>
<evidence type="ECO:0000313" key="3">
    <source>
        <dbReference type="EMBL" id="PIT90426.1"/>
    </source>
</evidence>
<evidence type="ECO:0000313" key="4">
    <source>
        <dbReference type="Proteomes" id="UP000230543"/>
    </source>
</evidence>
<dbReference type="PANTHER" id="PTHR30486">
    <property type="entry name" value="TWITCHING MOTILITY PROTEIN PILT"/>
    <property type="match status" value="1"/>
</dbReference>
<name>A0A2M6WCC0_9BACT</name>
<reference evidence="4" key="1">
    <citation type="submission" date="2017-09" db="EMBL/GenBank/DDBJ databases">
        <title>Depth-based differentiation of microbial function through sediment-hosted aquifers and enrichment of novel symbionts in the deep terrestrial subsurface.</title>
        <authorList>
            <person name="Probst A.J."/>
            <person name="Ladd B."/>
            <person name="Jarett J.K."/>
            <person name="Geller-Mcgrath D.E."/>
            <person name="Sieber C.M.K."/>
            <person name="Emerson J.B."/>
            <person name="Anantharaman K."/>
            <person name="Thomas B.C."/>
            <person name="Malmstrom R."/>
            <person name="Stieglmeier M."/>
            <person name="Klingl A."/>
            <person name="Woyke T."/>
            <person name="Ryan C.M."/>
            <person name="Banfield J.F."/>
        </authorList>
    </citation>
    <scope>NUCLEOTIDE SEQUENCE [LARGE SCALE GENOMIC DNA]</scope>
</reference>